<evidence type="ECO:0000313" key="1">
    <source>
        <dbReference type="EMBL" id="PKH37678.1"/>
    </source>
</evidence>
<dbReference type="EMBL" id="PJBV01000035">
    <property type="protein sequence ID" value="PKH37678.1"/>
    <property type="molecule type" value="Genomic_DNA"/>
</dbReference>
<reference evidence="1 4" key="2">
    <citation type="submission" date="2017-12" db="EMBL/GenBank/DDBJ databases">
        <title>Pharmacopeia of the Arctic Ocean.</title>
        <authorList>
            <person name="Collins E."/>
            <person name="Ducluzeau A.-L."/>
        </authorList>
    </citation>
    <scope>NUCLEOTIDE SEQUENCE [LARGE SCALE GENOMIC DNA]</scope>
    <source>
        <strain evidence="1 4">DSM 23325</strain>
    </source>
</reference>
<dbReference type="Proteomes" id="UP000233565">
    <property type="component" value="Unassembled WGS sequence"/>
</dbReference>
<dbReference type="EMBL" id="FOKC01000001">
    <property type="protein sequence ID" value="SFA83506.1"/>
    <property type="molecule type" value="Genomic_DNA"/>
</dbReference>
<evidence type="ECO:0000313" key="3">
    <source>
        <dbReference type="Proteomes" id="UP000199113"/>
    </source>
</evidence>
<accession>A0A1I0W6G3</accession>
<name>A0A1I0W6G3_9ACTN</name>
<dbReference type="AlphaFoldDB" id="A0A1I0W6G3"/>
<reference evidence="2" key="1">
    <citation type="submission" date="2016-10" db="EMBL/GenBank/DDBJ databases">
        <authorList>
            <person name="de Groot N.N."/>
        </authorList>
    </citation>
    <scope>NUCLEOTIDE SEQUENCE [LARGE SCALE GENOMIC DNA]</scope>
    <source>
        <strain evidence="2">CGMCC 1.10697</strain>
    </source>
</reference>
<evidence type="ECO:0000313" key="4">
    <source>
        <dbReference type="Proteomes" id="UP000233565"/>
    </source>
</evidence>
<proteinExistence type="predicted"/>
<keyword evidence="4" id="KW-1185">Reference proteome</keyword>
<evidence type="ECO:0000313" key="2">
    <source>
        <dbReference type="EMBL" id="SFA83506.1"/>
    </source>
</evidence>
<dbReference type="STRING" id="748909.SAMN05192575_101693"/>
<dbReference type="Proteomes" id="UP000199113">
    <property type="component" value="Unassembled WGS sequence"/>
</dbReference>
<sequence>MQKPAELIQLPTVSCRATLLAEGMSDRHVTALVRDGTLVRIRRGQYVDGEQWRSLGRADRARLLTRGVMLTAHPGTTATHMSAALEWGAPIWDLSLQVAHTTRRDGKAGRRRDDWIQHCGVLPAKDVRVRNGIAVSVAARTCVEITTVADVERSLVVVNGLLHAGATTVEEFADWAETARHWPHSLATDLVLRLCDPRLESAGESRFHYFCWRQHLPRPTPQVKVHDEHGTLVARLDFVWEDFGVFVEFDGKEKYTKYRRDGETLDEFLMREKKREELVCQLTGWVCIRVTWAQLAAPELLAARVRKLLDSRRPLGA</sequence>
<gene>
    <name evidence="1" type="ORF">CXG46_19840</name>
    <name evidence="2" type="ORF">SAMN05192575_101693</name>
</gene>
<organism evidence="2 3">
    <name type="scientific">Nocardioides alpinus</name>
    <dbReference type="NCBI Taxonomy" id="748909"/>
    <lineage>
        <taxon>Bacteria</taxon>
        <taxon>Bacillati</taxon>
        <taxon>Actinomycetota</taxon>
        <taxon>Actinomycetes</taxon>
        <taxon>Propionibacteriales</taxon>
        <taxon>Nocardioidaceae</taxon>
        <taxon>Nocardioides</taxon>
    </lineage>
</organism>
<dbReference type="OrthoDB" id="5143202at2"/>
<protein>
    <submittedName>
        <fullName evidence="2">Transcriptional regulator, AbiEi antitoxin, Type IV TA system</fullName>
    </submittedName>
</protein>
<dbReference type="RefSeq" id="WP_091194223.1">
    <property type="nucleotide sequence ID" value="NZ_FOKC01000001.1"/>
</dbReference>